<dbReference type="PANTHER" id="PTHR10048">
    <property type="entry name" value="PHOSPHATIDYLINOSITOL KINASE"/>
    <property type="match status" value="1"/>
</dbReference>
<evidence type="ECO:0000256" key="2">
    <source>
        <dbReference type="ARBA" id="ARBA00019787"/>
    </source>
</evidence>
<evidence type="ECO:0000313" key="15">
    <source>
        <dbReference type="Proteomes" id="UP000095284"/>
    </source>
</evidence>
<dbReference type="EMBL" id="CAJFCV020000001">
    <property type="protein sequence ID" value="CAG9079752.1"/>
    <property type="molecule type" value="Genomic_DNA"/>
</dbReference>
<dbReference type="PROSITE" id="PS51545">
    <property type="entry name" value="PIK_HELICAL"/>
    <property type="match status" value="1"/>
</dbReference>
<dbReference type="GO" id="GO:0016303">
    <property type="term" value="F:1-phosphatidylinositol-3-kinase activity"/>
    <property type="evidence" value="ECO:0007669"/>
    <property type="project" value="UniProtKB-UniRule"/>
</dbReference>
<dbReference type="InterPro" id="IPR000403">
    <property type="entry name" value="PI3/4_kinase_cat_dom"/>
</dbReference>
<dbReference type="GO" id="GO:0034271">
    <property type="term" value="C:phosphatidylinositol 3-kinase complex, class III, type I"/>
    <property type="evidence" value="ECO:0007669"/>
    <property type="project" value="TreeGrafter"/>
</dbReference>
<dbReference type="eggNOG" id="KOG0906">
    <property type="taxonomic scope" value="Eukaryota"/>
</dbReference>
<dbReference type="Pfam" id="PF00613">
    <property type="entry name" value="PI3Ka"/>
    <property type="match status" value="1"/>
</dbReference>
<dbReference type="AlphaFoldDB" id="A0A1I7S6U7"/>
<evidence type="ECO:0000256" key="1">
    <source>
        <dbReference type="ARBA" id="ARBA00012073"/>
    </source>
</evidence>
<keyword evidence="16" id="KW-1185">Reference proteome</keyword>
<dbReference type="FunFam" id="3.30.1010.10:FF:000002">
    <property type="entry name" value="Phosphatidylinositol 3-kinase catalytic subunit type 3"/>
    <property type="match status" value="1"/>
</dbReference>
<evidence type="ECO:0000256" key="5">
    <source>
        <dbReference type="ARBA" id="ARBA00022777"/>
    </source>
</evidence>
<dbReference type="SMART" id="SM00142">
    <property type="entry name" value="PI3K_C2"/>
    <property type="match status" value="1"/>
</dbReference>
<sequence>MGKDFLYVCSSELDVPLRIRVVSLFGHVQRSDTYSGEMFLKLTLYCNQRKVGREVCTAYKPAPTQAPNNRELQRWNEWIQLPLTYSELSRDAMLHLTLWDVGNDVEPQFVAQASKYLFSKRGVLRDGQFDVRLQKAQPKELPEPKFDEPSDSNKLPKSSGIREYLKKEKMYKQNYIHPVDWLDQVTFIKLERMKEDARIEDRSLYISLEMATIYGHDDVTPYQVVFYVPDIQNEMIAMKSSGRLDPEMGMENLCETKHHMLTRNARAGDIDKRLQPNAVIKDNLEAIIRMPSSQPMTMEERDTIWKFRFWLKSNPHALTKFARSVNWNERLEVKQAIEVLSDWAPIDACDALELLGPSFTHPFVRRYAVSRLQNTPPQILLLYLPQLVQSIRYEANVKNDEMKKSKDSIECVNEDGGAADPMYVSDSQIIPADQTNSALELFLGRNEDMTTYLLNQACQHAVIANFLYWYLKVEIEANETTDPYMSNYYATMLDRLLNALQNGSSVARHSRQNILGQRTFVEVLKLISKEVQSEGGNRVKKLEFLKKRLANCPELMDLKGLPLPLDPAIQVKNVQPETTVLFSSKLMPMRLTFSTVRGFSPPYECGEAYMTIFKRGDDLRQDQLVLQMIRLMDNLWKEEKLDLCLTPYAVLATSVSDGFVQFVKATPIADLKNIQDTLRQYRPSATGPYGIEAAVMENYVRSCAGYSIICYILGIGDRHMHNLLLRENGRMFHVDFGYILGRDPKPMPPPMKLTTEMINCMGGQESVHFKHFIDYCTTAFCIIRRHANLIINLFSLMLDAGIPDVTVEKDKAVQTILERFHLQLTDEEAYKEITRIIHSSLSAKIPIIADFVHDVKQYIVN</sequence>
<evidence type="ECO:0000259" key="12">
    <source>
        <dbReference type="PROSITE" id="PS51545"/>
    </source>
</evidence>
<dbReference type="InterPro" id="IPR042236">
    <property type="entry name" value="PI3K_accessory_sf"/>
</dbReference>
<dbReference type="Proteomes" id="UP000095284">
    <property type="component" value="Unplaced"/>
</dbReference>
<name>A0A1I7S6U7_BURXY</name>
<dbReference type="SUPFAM" id="SSF49562">
    <property type="entry name" value="C2 domain (Calcium/lipid-binding domain, CaLB)"/>
    <property type="match status" value="1"/>
</dbReference>
<dbReference type="GO" id="GO:0000407">
    <property type="term" value="C:phagophore assembly site"/>
    <property type="evidence" value="ECO:0007669"/>
    <property type="project" value="TreeGrafter"/>
</dbReference>
<dbReference type="PROSITE" id="PS50290">
    <property type="entry name" value="PI3_4_KINASE_3"/>
    <property type="match status" value="1"/>
</dbReference>
<evidence type="ECO:0000313" key="16">
    <source>
        <dbReference type="Proteomes" id="UP000659654"/>
    </source>
</evidence>
<keyword evidence="4 8" id="KW-0547">Nucleotide-binding</keyword>
<dbReference type="SUPFAM" id="SSF56112">
    <property type="entry name" value="Protein kinase-like (PK-like)"/>
    <property type="match status" value="1"/>
</dbReference>
<dbReference type="FunFam" id="1.10.1070.11:FF:000002">
    <property type="entry name" value="Phosphatidylinositol 3-kinase catalytic subunit type 3"/>
    <property type="match status" value="1"/>
</dbReference>
<dbReference type="InterPro" id="IPR016024">
    <property type="entry name" value="ARM-type_fold"/>
</dbReference>
<dbReference type="Gene3D" id="1.25.40.70">
    <property type="entry name" value="Phosphatidylinositol 3-kinase, accessory domain (PIK)"/>
    <property type="match status" value="1"/>
</dbReference>
<feature type="region of interest" description="Disordered" evidence="10">
    <location>
        <begin position="138"/>
        <end position="158"/>
    </location>
</feature>
<keyword evidence="5 8" id="KW-0418">Kinase</keyword>
<dbReference type="GO" id="GO:0005524">
    <property type="term" value="F:ATP binding"/>
    <property type="evidence" value="ECO:0007669"/>
    <property type="project" value="UniProtKB-UniRule"/>
</dbReference>
<reference evidence="17" key="1">
    <citation type="submission" date="2016-11" db="UniProtKB">
        <authorList>
            <consortium name="WormBaseParasite"/>
        </authorList>
    </citation>
    <scope>IDENTIFICATION</scope>
</reference>
<dbReference type="InterPro" id="IPR001263">
    <property type="entry name" value="PI3K_accessory_dom"/>
</dbReference>
<protein>
    <recommendedName>
        <fullName evidence="2 8">Phosphatidylinositol 3-kinase catalytic subunit type 3</fullName>
        <ecNumber evidence="1 8">2.7.1.137</ecNumber>
    </recommendedName>
</protein>
<evidence type="ECO:0000256" key="10">
    <source>
        <dbReference type="SAM" id="MobiDB-lite"/>
    </source>
</evidence>
<evidence type="ECO:0000256" key="3">
    <source>
        <dbReference type="ARBA" id="ARBA00022679"/>
    </source>
</evidence>
<dbReference type="GO" id="GO:0005777">
    <property type="term" value="C:peroxisome"/>
    <property type="evidence" value="ECO:0007669"/>
    <property type="project" value="TreeGrafter"/>
</dbReference>
<dbReference type="Proteomes" id="UP000582659">
    <property type="component" value="Unassembled WGS sequence"/>
</dbReference>
<dbReference type="Gene3D" id="2.60.40.150">
    <property type="entry name" value="C2 domain"/>
    <property type="match status" value="1"/>
</dbReference>
<dbReference type="EMBL" id="CAJFDI010000001">
    <property type="protein sequence ID" value="CAD5207974.1"/>
    <property type="molecule type" value="Genomic_DNA"/>
</dbReference>
<dbReference type="WBParaSite" id="BXY_0873500.1">
    <property type="protein sequence ID" value="BXY_0873500.1"/>
    <property type="gene ID" value="BXY_0873500"/>
</dbReference>
<dbReference type="SUPFAM" id="SSF48371">
    <property type="entry name" value="ARM repeat"/>
    <property type="match status" value="1"/>
</dbReference>
<dbReference type="PROSITE" id="PS51547">
    <property type="entry name" value="C2_PI3K"/>
    <property type="match status" value="1"/>
</dbReference>
<organism evidence="15 17">
    <name type="scientific">Bursaphelenchus xylophilus</name>
    <name type="common">Pinewood nematode worm</name>
    <name type="synonym">Aphelenchoides xylophilus</name>
    <dbReference type="NCBI Taxonomy" id="6326"/>
    <lineage>
        <taxon>Eukaryota</taxon>
        <taxon>Metazoa</taxon>
        <taxon>Ecdysozoa</taxon>
        <taxon>Nematoda</taxon>
        <taxon>Chromadorea</taxon>
        <taxon>Rhabditida</taxon>
        <taxon>Tylenchina</taxon>
        <taxon>Tylenchomorpha</taxon>
        <taxon>Aphelenchoidea</taxon>
        <taxon>Aphelenchoididae</taxon>
        <taxon>Bursaphelenchus</taxon>
    </lineage>
</organism>
<feature type="domain" description="C2 PI3K-type" evidence="13">
    <location>
        <begin position="13"/>
        <end position="169"/>
    </location>
</feature>
<dbReference type="InterPro" id="IPR035892">
    <property type="entry name" value="C2_domain_sf"/>
</dbReference>
<dbReference type="InterPro" id="IPR015433">
    <property type="entry name" value="PI3/4_kinase"/>
</dbReference>
<dbReference type="InterPro" id="IPR002420">
    <property type="entry name" value="PI3K-type_C2_dom"/>
</dbReference>
<dbReference type="EC" id="2.7.1.137" evidence="1 8"/>
<dbReference type="Gene3D" id="3.30.1010.10">
    <property type="entry name" value="Phosphatidylinositol 3-kinase Catalytic Subunit, Chain A, domain 4"/>
    <property type="match status" value="1"/>
</dbReference>
<keyword evidence="3 8" id="KW-0808">Transferase</keyword>
<evidence type="ECO:0000259" key="13">
    <source>
        <dbReference type="PROSITE" id="PS51547"/>
    </source>
</evidence>
<dbReference type="PROSITE" id="PS00916">
    <property type="entry name" value="PI3_4_KINASE_2"/>
    <property type="match status" value="1"/>
</dbReference>
<dbReference type="Gene3D" id="1.10.1070.11">
    <property type="entry name" value="Phosphatidylinositol 3-/4-kinase, catalytic domain"/>
    <property type="match status" value="1"/>
</dbReference>
<proteinExistence type="inferred from homology"/>
<dbReference type="SMR" id="A0A1I7S6U7"/>
<dbReference type="Pfam" id="PF00792">
    <property type="entry name" value="PI3K_C2"/>
    <property type="match status" value="1"/>
</dbReference>
<evidence type="ECO:0000256" key="7">
    <source>
        <dbReference type="ARBA" id="ARBA00023985"/>
    </source>
</evidence>
<reference evidence="14" key="2">
    <citation type="submission" date="2020-09" db="EMBL/GenBank/DDBJ databases">
        <authorList>
            <person name="Kikuchi T."/>
        </authorList>
    </citation>
    <scope>NUCLEOTIDE SEQUENCE</scope>
    <source>
        <strain evidence="14">Ka4C1</strain>
    </source>
</reference>
<dbReference type="InterPro" id="IPR036940">
    <property type="entry name" value="PI3/4_kinase_cat_sf"/>
</dbReference>
<accession>A0A1I7S6U7</accession>
<evidence type="ECO:0000256" key="8">
    <source>
        <dbReference type="PIRNR" id="PIRNR000587"/>
    </source>
</evidence>
<dbReference type="GO" id="GO:0006897">
    <property type="term" value="P:endocytosis"/>
    <property type="evidence" value="ECO:0007669"/>
    <property type="project" value="TreeGrafter"/>
</dbReference>
<dbReference type="InterPro" id="IPR011009">
    <property type="entry name" value="Kinase-like_dom_sf"/>
</dbReference>
<dbReference type="GO" id="GO:0048015">
    <property type="term" value="P:phosphatidylinositol-mediated signaling"/>
    <property type="evidence" value="ECO:0007669"/>
    <property type="project" value="TreeGrafter"/>
</dbReference>
<dbReference type="CDD" id="cd00896">
    <property type="entry name" value="PI3Kc_III"/>
    <property type="match status" value="1"/>
</dbReference>
<evidence type="ECO:0000259" key="11">
    <source>
        <dbReference type="PROSITE" id="PS50290"/>
    </source>
</evidence>
<comment type="catalytic activity">
    <reaction evidence="7">
        <text>a 1,2-diacyl-sn-glycero-3-phospho-(1D-myo-inositol) + ATP = a 1,2-diacyl-sn-glycero-3-phospho-(1D-myo-inositol-3-phosphate) + ADP + H(+)</text>
        <dbReference type="Rhea" id="RHEA:12709"/>
        <dbReference type="ChEBI" id="CHEBI:15378"/>
        <dbReference type="ChEBI" id="CHEBI:30616"/>
        <dbReference type="ChEBI" id="CHEBI:57880"/>
        <dbReference type="ChEBI" id="CHEBI:58088"/>
        <dbReference type="ChEBI" id="CHEBI:456216"/>
        <dbReference type="EC" id="2.7.1.137"/>
    </reaction>
    <physiologicalReaction direction="left-to-right" evidence="7">
        <dbReference type="Rhea" id="RHEA:12710"/>
    </physiologicalReaction>
</comment>
<keyword evidence="6 8" id="KW-0067">ATP-binding</keyword>
<dbReference type="GO" id="GO:0000045">
    <property type="term" value="P:autophagosome assembly"/>
    <property type="evidence" value="ECO:0007669"/>
    <property type="project" value="TreeGrafter"/>
</dbReference>
<evidence type="ECO:0000313" key="17">
    <source>
        <dbReference type="WBParaSite" id="BXY_0873500.1"/>
    </source>
</evidence>
<feature type="compositionally biased region" description="Basic and acidic residues" evidence="10">
    <location>
        <begin position="138"/>
        <end position="148"/>
    </location>
</feature>
<dbReference type="Pfam" id="PF00454">
    <property type="entry name" value="PI3_PI4_kinase"/>
    <property type="match status" value="1"/>
</dbReference>
<dbReference type="PANTHER" id="PTHR10048:SF7">
    <property type="entry name" value="PHOSPHATIDYLINOSITOL 3-KINASE CATALYTIC SUBUNIT TYPE 3"/>
    <property type="match status" value="1"/>
</dbReference>
<evidence type="ECO:0000256" key="4">
    <source>
        <dbReference type="ARBA" id="ARBA00022741"/>
    </source>
</evidence>
<comment type="similarity">
    <text evidence="8 9">Belongs to the PI3/PI4-kinase family.</text>
</comment>
<dbReference type="SMART" id="SM00146">
    <property type="entry name" value="PI3Kc"/>
    <property type="match status" value="1"/>
</dbReference>
<dbReference type="InterPro" id="IPR018936">
    <property type="entry name" value="PI3/4_kinase_CS"/>
</dbReference>
<dbReference type="InterPro" id="IPR008290">
    <property type="entry name" value="PI3K_Vps34"/>
</dbReference>
<dbReference type="GO" id="GO:0034272">
    <property type="term" value="C:phosphatidylinositol 3-kinase complex, class III, type II"/>
    <property type="evidence" value="ECO:0007669"/>
    <property type="project" value="TreeGrafter"/>
</dbReference>
<dbReference type="SMART" id="SM00145">
    <property type="entry name" value="PI3Ka"/>
    <property type="match status" value="1"/>
</dbReference>
<dbReference type="CDD" id="cd00870">
    <property type="entry name" value="PI3Ka_III"/>
    <property type="match status" value="1"/>
</dbReference>
<feature type="domain" description="PI3K/PI4K catalytic" evidence="11">
    <location>
        <begin position="575"/>
        <end position="845"/>
    </location>
</feature>
<dbReference type="PROSITE" id="PS00915">
    <property type="entry name" value="PI3_4_KINASE_1"/>
    <property type="match status" value="1"/>
</dbReference>
<dbReference type="GO" id="GO:0005768">
    <property type="term" value="C:endosome"/>
    <property type="evidence" value="ECO:0007669"/>
    <property type="project" value="TreeGrafter"/>
</dbReference>
<dbReference type="InterPro" id="IPR057756">
    <property type="entry name" value="PI3-kinase_type3/VPS34_cat"/>
</dbReference>
<evidence type="ECO:0000256" key="9">
    <source>
        <dbReference type="PROSITE-ProRule" id="PRU00880"/>
    </source>
</evidence>
<dbReference type="PIRSF" id="PIRSF000587">
    <property type="entry name" value="PI3K_Vps34"/>
    <property type="match status" value="1"/>
</dbReference>
<dbReference type="Proteomes" id="UP000659654">
    <property type="component" value="Unassembled WGS sequence"/>
</dbReference>
<gene>
    <name evidence="14" type="ORF">BXYJ_LOCUS210</name>
</gene>
<dbReference type="OrthoDB" id="67688at2759"/>
<feature type="domain" description="PIK helical" evidence="12">
    <location>
        <begin position="270"/>
        <end position="499"/>
    </location>
</feature>
<evidence type="ECO:0000313" key="14">
    <source>
        <dbReference type="EMBL" id="CAD5207974.1"/>
    </source>
</evidence>
<evidence type="ECO:0000256" key="6">
    <source>
        <dbReference type="ARBA" id="ARBA00022840"/>
    </source>
</evidence>